<dbReference type="Pfam" id="PF08646">
    <property type="entry name" value="Rep_fac-A_C"/>
    <property type="match status" value="1"/>
</dbReference>
<dbReference type="AlphaFoldDB" id="A0A6L2JUD3"/>
<proteinExistence type="predicted"/>
<protein>
    <submittedName>
        <fullName evidence="2">Replication protein A 70 kDa DNA-binding subunit C-like</fullName>
    </submittedName>
</protein>
<sequence>MFMLEFDGETTTRKVSADPLDVAGYVTKVGRTTYTKSGSKTLDFYLANKRDQSLRVTLWGGLSDVLVERKTKHVGMCAMVLTAMSAKDYNRYLQKFCVYRQQPSTVRYKLEVVVANDTAHTIVVMFNDTARKLLKCSAESLMGMDDKKADADDDSNFPNAIRNLIGSTYVLEI</sequence>
<dbReference type="InterPro" id="IPR013955">
    <property type="entry name" value="Rep_factor-A_C"/>
</dbReference>
<evidence type="ECO:0000259" key="1">
    <source>
        <dbReference type="Pfam" id="PF08646"/>
    </source>
</evidence>
<name>A0A6L2JUD3_TANCI</name>
<dbReference type="GO" id="GO:0003677">
    <property type="term" value="F:DNA binding"/>
    <property type="evidence" value="ECO:0007669"/>
    <property type="project" value="UniProtKB-KW"/>
</dbReference>
<dbReference type="InterPro" id="IPR012340">
    <property type="entry name" value="NA-bd_OB-fold"/>
</dbReference>
<keyword evidence="2" id="KW-0238">DNA-binding</keyword>
<evidence type="ECO:0000313" key="2">
    <source>
        <dbReference type="EMBL" id="GEU40320.1"/>
    </source>
</evidence>
<dbReference type="SUPFAM" id="SSF50249">
    <property type="entry name" value="Nucleic acid-binding proteins"/>
    <property type="match status" value="2"/>
</dbReference>
<feature type="domain" description="Replication factor A C-terminal" evidence="1">
    <location>
        <begin position="91"/>
        <end position="170"/>
    </location>
</feature>
<gene>
    <name evidence="2" type="ORF">Tci_012298</name>
</gene>
<dbReference type="EMBL" id="BKCJ010001287">
    <property type="protein sequence ID" value="GEU40320.1"/>
    <property type="molecule type" value="Genomic_DNA"/>
</dbReference>
<accession>A0A6L2JUD3</accession>
<comment type="caution">
    <text evidence="2">The sequence shown here is derived from an EMBL/GenBank/DDBJ whole genome shotgun (WGS) entry which is preliminary data.</text>
</comment>
<reference evidence="2" key="1">
    <citation type="journal article" date="2019" name="Sci. Rep.">
        <title>Draft genome of Tanacetum cinerariifolium, the natural source of mosquito coil.</title>
        <authorList>
            <person name="Yamashiro T."/>
            <person name="Shiraishi A."/>
            <person name="Satake H."/>
            <person name="Nakayama K."/>
        </authorList>
    </citation>
    <scope>NUCLEOTIDE SEQUENCE</scope>
</reference>
<dbReference type="Gene3D" id="2.40.50.140">
    <property type="entry name" value="Nucleic acid-binding proteins"/>
    <property type="match status" value="1"/>
</dbReference>
<organism evidence="2">
    <name type="scientific">Tanacetum cinerariifolium</name>
    <name type="common">Dalmatian daisy</name>
    <name type="synonym">Chrysanthemum cinerariifolium</name>
    <dbReference type="NCBI Taxonomy" id="118510"/>
    <lineage>
        <taxon>Eukaryota</taxon>
        <taxon>Viridiplantae</taxon>
        <taxon>Streptophyta</taxon>
        <taxon>Embryophyta</taxon>
        <taxon>Tracheophyta</taxon>
        <taxon>Spermatophyta</taxon>
        <taxon>Magnoliopsida</taxon>
        <taxon>eudicotyledons</taxon>
        <taxon>Gunneridae</taxon>
        <taxon>Pentapetalae</taxon>
        <taxon>asterids</taxon>
        <taxon>campanulids</taxon>
        <taxon>Asterales</taxon>
        <taxon>Asteraceae</taxon>
        <taxon>Asteroideae</taxon>
        <taxon>Anthemideae</taxon>
        <taxon>Anthemidinae</taxon>
        <taxon>Tanacetum</taxon>
    </lineage>
</organism>